<evidence type="ECO:0000259" key="9">
    <source>
        <dbReference type="Pfam" id="PF12704"/>
    </source>
</evidence>
<feature type="transmembrane region" description="Helical" evidence="7">
    <location>
        <begin position="348"/>
        <end position="373"/>
    </location>
</feature>
<dbReference type="InterPro" id="IPR017800">
    <property type="entry name" value="ADOP"/>
</dbReference>
<feature type="transmembrane region" description="Helical" evidence="7">
    <location>
        <begin position="404"/>
        <end position="426"/>
    </location>
</feature>
<sequence length="885" mass="96406">MKKLRAALRRFAGMFSRGRREEDFASELEGHLQMHIEDNMRAGMTAEEARRDALVKLGGMERTRQAYRERGTAPFFETLWQDLRFALRQLLKNPGFTITAVLMLSLGIAASVAIFAFVDAALLKPLPYEDPRSLVDVTESVAVLPHANLSYPDYLDWKKMNHSFRSLDVYTGTGYLLDTPSGVEPTQGLRVTDGFFHTLGVLPLLGRDFYSGEDLLSAPRTVILSYSTWQKRFGGRKEVVGQSISLSGMPYTIVGVLPDSFEFAPRNTVEFWTTMHAGGGANTCDLRRSCHGLVGVARLKDGVSIAAALADTKAIAQQLERQYPDSNRGQTAAVESLTDAFVGDIRPILLLLLAGAGLLLLIACVNVASLLLVRSESRRREIAVRGALGASPLRLARQFVTEGVLLVLGSSLLGLVCAVFTSQALLRLIPKDMLVHMPYLRGIGMNFHVVCFAAAIAVMAAVIFSLTPIVQLSFGEMREGLTEGSRGSAGVLWRKVGANLTVLELAIATVLLVGAGLLGKSFYHLLHVELNFQPDHLATLSVALPEKVYAKDEQVVAARRQLMDRIAALPGVTSAAATSQLPVTMNGNTEWVRFVGRPYNGEHNEVNERDITANYFTTLKTRLIRGRFFNADEDATKPRVVIINEAFAKLYFPGQDPLGARMGDTTLSTKSIKEIVGVVDDLRESSLDEKTLPAVYYPADQSPDVYFNLVVRTSQDENALLPTLVSTIHQFDRGIGTSEESTMMLNIDESQTAYLHRSSAWLVGGFAALALLLGMIGLYGVIAYSVGQRTREIGVRMALGAQREMVQRMIMREGGRLAALGIVVGLVCSLGVTLTLRSVLFGVQSWDVGTLAGVALLLVAAALLASYVPARRAASINPVEALRAE</sequence>
<evidence type="ECO:0000259" key="8">
    <source>
        <dbReference type="Pfam" id="PF02687"/>
    </source>
</evidence>
<keyword evidence="2" id="KW-1003">Cell membrane</keyword>
<feature type="domain" description="ABC3 transporter permease C-terminal" evidence="8">
    <location>
        <begin position="356"/>
        <end position="473"/>
    </location>
</feature>
<reference evidence="10" key="1">
    <citation type="submission" date="2023-08" db="EMBL/GenBank/DDBJ databases">
        <authorList>
            <person name="Messyasz A."/>
            <person name="Mannisto M.K."/>
            <person name="Kerkhof L.J."/>
            <person name="Haggblom M."/>
        </authorList>
    </citation>
    <scope>NUCLEOTIDE SEQUENCE</scope>
    <source>
        <strain evidence="10">X5P6</strain>
    </source>
</reference>
<feature type="transmembrane region" description="Helical" evidence="7">
    <location>
        <begin position="446"/>
        <end position="475"/>
    </location>
</feature>
<gene>
    <name evidence="10" type="ORF">RBB77_03305</name>
</gene>
<reference evidence="10" key="2">
    <citation type="journal article" date="2024" name="Environ. Microbiol.">
        <title>Genome analysis and description of Tunturibacter gen. nov. expands the diversity of Terriglobia in tundra soils.</title>
        <authorList>
            <person name="Messyasz A."/>
            <person name="Mannisto M.K."/>
            <person name="Kerkhof L.J."/>
            <person name="Haggblom M.M."/>
        </authorList>
    </citation>
    <scope>NUCLEOTIDE SEQUENCE</scope>
    <source>
        <strain evidence="10">X5P6</strain>
    </source>
</reference>
<dbReference type="RefSeq" id="WP_353064774.1">
    <property type="nucleotide sequence ID" value="NZ_CP132942.1"/>
</dbReference>
<comment type="similarity">
    <text evidence="6">Belongs to the ABC-4 integral membrane protein family.</text>
</comment>
<feature type="domain" description="ABC3 transporter permease C-terminal" evidence="8">
    <location>
        <begin position="766"/>
        <end position="878"/>
    </location>
</feature>
<dbReference type="InterPro" id="IPR047928">
    <property type="entry name" value="Perm_prefix_1"/>
</dbReference>
<feature type="transmembrane region" description="Helical" evidence="7">
    <location>
        <begin position="496"/>
        <end position="518"/>
    </location>
</feature>
<dbReference type="Pfam" id="PF02687">
    <property type="entry name" value="FtsX"/>
    <property type="match status" value="2"/>
</dbReference>
<keyword evidence="5 7" id="KW-0472">Membrane</keyword>
<dbReference type="InterPro" id="IPR025857">
    <property type="entry name" value="MacB_PCD"/>
</dbReference>
<dbReference type="NCBIfam" id="NF038403">
    <property type="entry name" value="perm_prefix_1"/>
    <property type="match status" value="1"/>
</dbReference>
<proteinExistence type="inferred from homology"/>
<evidence type="ECO:0000256" key="3">
    <source>
        <dbReference type="ARBA" id="ARBA00022692"/>
    </source>
</evidence>
<feature type="domain" description="MacB-like periplasmic core" evidence="9">
    <location>
        <begin position="97"/>
        <end position="314"/>
    </location>
</feature>
<keyword evidence="3 7" id="KW-0812">Transmembrane</keyword>
<keyword evidence="4 7" id="KW-1133">Transmembrane helix</keyword>
<evidence type="ECO:0000256" key="2">
    <source>
        <dbReference type="ARBA" id="ARBA00022475"/>
    </source>
</evidence>
<dbReference type="KEGG" id="tpsc:RBB77_03305"/>
<dbReference type="NCBIfam" id="TIGR03434">
    <property type="entry name" value="ADOP"/>
    <property type="match status" value="1"/>
</dbReference>
<feature type="transmembrane region" description="Helical" evidence="7">
    <location>
        <begin position="760"/>
        <end position="787"/>
    </location>
</feature>
<evidence type="ECO:0000256" key="1">
    <source>
        <dbReference type="ARBA" id="ARBA00004651"/>
    </source>
</evidence>
<dbReference type="PANTHER" id="PTHR30572:SF4">
    <property type="entry name" value="ABC TRANSPORTER PERMEASE YTRF"/>
    <property type="match status" value="1"/>
</dbReference>
<evidence type="ECO:0000256" key="5">
    <source>
        <dbReference type="ARBA" id="ARBA00023136"/>
    </source>
</evidence>
<protein>
    <submittedName>
        <fullName evidence="10">ABC transporter permease</fullName>
    </submittedName>
</protein>
<evidence type="ECO:0000256" key="4">
    <source>
        <dbReference type="ARBA" id="ARBA00022989"/>
    </source>
</evidence>
<organism evidence="10">
    <name type="scientific">Tunturiibacter psychrotolerans</name>
    <dbReference type="NCBI Taxonomy" id="3069686"/>
    <lineage>
        <taxon>Bacteria</taxon>
        <taxon>Pseudomonadati</taxon>
        <taxon>Acidobacteriota</taxon>
        <taxon>Terriglobia</taxon>
        <taxon>Terriglobales</taxon>
        <taxon>Acidobacteriaceae</taxon>
        <taxon>Tunturiibacter</taxon>
    </lineage>
</organism>
<feature type="domain" description="MacB-like periplasmic core" evidence="9">
    <location>
        <begin position="500"/>
        <end position="716"/>
    </location>
</feature>
<dbReference type="InterPro" id="IPR003838">
    <property type="entry name" value="ABC3_permease_C"/>
</dbReference>
<feature type="transmembrane region" description="Helical" evidence="7">
    <location>
        <begin position="817"/>
        <end position="836"/>
    </location>
</feature>
<accession>A0AAU7ZSP0</accession>
<dbReference type="AlphaFoldDB" id="A0AAU7ZSP0"/>
<comment type="subcellular location">
    <subcellularLocation>
        <location evidence="1">Cell membrane</location>
        <topology evidence="1">Multi-pass membrane protein</topology>
    </subcellularLocation>
</comment>
<dbReference type="GO" id="GO:0005886">
    <property type="term" value="C:plasma membrane"/>
    <property type="evidence" value="ECO:0007669"/>
    <property type="project" value="UniProtKB-SubCell"/>
</dbReference>
<dbReference type="InterPro" id="IPR050250">
    <property type="entry name" value="Macrolide_Exporter_MacB"/>
</dbReference>
<dbReference type="GO" id="GO:0022857">
    <property type="term" value="F:transmembrane transporter activity"/>
    <property type="evidence" value="ECO:0007669"/>
    <property type="project" value="TreeGrafter"/>
</dbReference>
<evidence type="ECO:0000313" key="10">
    <source>
        <dbReference type="EMBL" id="XCB33931.1"/>
    </source>
</evidence>
<evidence type="ECO:0000256" key="7">
    <source>
        <dbReference type="SAM" id="Phobius"/>
    </source>
</evidence>
<evidence type="ECO:0000256" key="6">
    <source>
        <dbReference type="ARBA" id="ARBA00038076"/>
    </source>
</evidence>
<name>A0AAU7ZSP0_9BACT</name>
<dbReference type="EMBL" id="CP132942">
    <property type="protein sequence ID" value="XCB33931.1"/>
    <property type="molecule type" value="Genomic_DNA"/>
</dbReference>
<feature type="transmembrane region" description="Helical" evidence="7">
    <location>
        <begin position="96"/>
        <end position="118"/>
    </location>
</feature>
<feature type="transmembrane region" description="Helical" evidence="7">
    <location>
        <begin position="848"/>
        <end position="868"/>
    </location>
</feature>
<dbReference type="PANTHER" id="PTHR30572">
    <property type="entry name" value="MEMBRANE COMPONENT OF TRANSPORTER-RELATED"/>
    <property type="match status" value="1"/>
</dbReference>
<dbReference type="Pfam" id="PF12704">
    <property type="entry name" value="MacB_PCD"/>
    <property type="match status" value="2"/>
</dbReference>